<dbReference type="AlphaFoldDB" id="A0A1M6PG68"/>
<comment type="similarity">
    <text evidence="6">Belongs to the RbsD / FucU family. RbsD subfamily.</text>
</comment>
<evidence type="ECO:0000256" key="6">
    <source>
        <dbReference type="HAMAP-Rule" id="MF_01661"/>
    </source>
</evidence>
<keyword evidence="4 6" id="KW-0413">Isomerase</keyword>
<keyword evidence="5 6" id="KW-0119">Carbohydrate metabolism</keyword>
<accession>A0A1M6PG68</accession>
<comment type="subunit">
    <text evidence="6">Homodecamer.</text>
</comment>
<sequence>MKKGILLNSEIITEISKMGHTDKLVIADAGLPIPKDVKRIDISLIKGIPSFIETLDAVLKELKVESVIVAEEIKEKNPDIHNELLKKFSNIEIKYVSHEQFKKITESAKAVVRTGECSPYANVILESGVIF</sequence>
<dbReference type="GO" id="GO:0019303">
    <property type="term" value="P:D-ribose catabolic process"/>
    <property type="evidence" value="ECO:0007669"/>
    <property type="project" value="UniProtKB-UniRule"/>
</dbReference>
<feature type="binding site" evidence="6">
    <location>
        <position position="28"/>
    </location>
    <ligand>
        <name>substrate</name>
    </ligand>
</feature>
<keyword evidence="8" id="KW-1185">Reference proteome</keyword>
<evidence type="ECO:0000313" key="7">
    <source>
        <dbReference type="EMBL" id="SHK06946.1"/>
    </source>
</evidence>
<feature type="binding site" evidence="6">
    <location>
        <begin position="120"/>
        <end position="122"/>
    </location>
    <ligand>
        <name>substrate</name>
    </ligand>
</feature>
<evidence type="ECO:0000256" key="4">
    <source>
        <dbReference type="ARBA" id="ARBA00023235"/>
    </source>
</evidence>
<gene>
    <name evidence="6" type="primary">rbsD</name>
    <name evidence="7" type="ORF">SAMN02745883_01194</name>
</gene>
<name>A0A1M6PG68_9FIRM</name>
<feature type="binding site" evidence="6">
    <location>
        <position position="98"/>
    </location>
    <ligand>
        <name>substrate</name>
    </ligand>
</feature>
<dbReference type="InterPro" id="IPR023750">
    <property type="entry name" value="RbsD-like_sf"/>
</dbReference>
<dbReference type="GO" id="GO:0048029">
    <property type="term" value="F:monosaccharide binding"/>
    <property type="evidence" value="ECO:0007669"/>
    <property type="project" value="InterPro"/>
</dbReference>
<dbReference type="SUPFAM" id="SSF102546">
    <property type="entry name" value="RbsD-like"/>
    <property type="match status" value="1"/>
</dbReference>
<dbReference type="InterPro" id="IPR023064">
    <property type="entry name" value="D-ribose_pyranase"/>
</dbReference>
<dbReference type="STRING" id="1121266.SAMN02745883_01194"/>
<comment type="subcellular location">
    <subcellularLocation>
        <location evidence="6">Cytoplasm</location>
    </subcellularLocation>
</comment>
<evidence type="ECO:0000256" key="5">
    <source>
        <dbReference type="ARBA" id="ARBA00023277"/>
    </source>
</evidence>
<dbReference type="GO" id="GO:0062193">
    <property type="term" value="F:D-ribose pyranase activity"/>
    <property type="evidence" value="ECO:0007669"/>
    <property type="project" value="UniProtKB-EC"/>
</dbReference>
<dbReference type="EC" id="5.4.99.62" evidence="2 6"/>
<dbReference type="Pfam" id="PF05025">
    <property type="entry name" value="RbsD_FucU"/>
    <property type="match status" value="1"/>
</dbReference>
<dbReference type="PANTHER" id="PTHR37831">
    <property type="entry name" value="D-RIBOSE PYRANASE"/>
    <property type="match status" value="1"/>
</dbReference>
<proteinExistence type="inferred from homology"/>
<comment type="pathway">
    <text evidence="6">Carbohydrate metabolism; D-ribose degradation; D-ribose 5-phosphate from beta-D-ribopyranose: step 1/2.</text>
</comment>
<dbReference type="EMBL" id="FRAJ01000008">
    <property type="protein sequence ID" value="SHK06946.1"/>
    <property type="molecule type" value="Genomic_DNA"/>
</dbReference>
<dbReference type="InterPro" id="IPR007721">
    <property type="entry name" value="RbsD_FucU"/>
</dbReference>
<evidence type="ECO:0000256" key="2">
    <source>
        <dbReference type="ARBA" id="ARBA00012862"/>
    </source>
</evidence>
<evidence type="ECO:0000256" key="1">
    <source>
        <dbReference type="ARBA" id="ARBA00000223"/>
    </source>
</evidence>
<dbReference type="GO" id="GO:0005829">
    <property type="term" value="C:cytosol"/>
    <property type="evidence" value="ECO:0007669"/>
    <property type="project" value="TreeGrafter"/>
</dbReference>
<dbReference type="HAMAP" id="MF_01661">
    <property type="entry name" value="D_rib_pyranase"/>
    <property type="match status" value="1"/>
</dbReference>
<feature type="active site" description="Proton donor" evidence="6">
    <location>
        <position position="20"/>
    </location>
</feature>
<evidence type="ECO:0000256" key="3">
    <source>
        <dbReference type="ARBA" id="ARBA00022490"/>
    </source>
</evidence>
<dbReference type="Proteomes" id="UP000184082">
    <property type="component" value="Unassembled WGS sequence"/>
</dbReference>
<protein>
    <recommendedName>
        <fullName evidence="2 6">D-ribose pyranase</fullName>
        <ecNumber evidence="2 6">5.4.99.62</ecNumber>
    </recommendedName>
</protein>
<dbReference type="PANTHER" id="PTHR37831:SF1">
    <property type="entry name" value="D-RIBOSE PYRANASE"/>
    <property type="match status" value="1"/>
</dbReference>
<dbReference type="GO" id="GO:0016872">
    <property type="term" value="F:intramolecular lyase activity"/>
    <property type="evidence" value="ECO:0007669"/>
    <property type="project" value="UniProtKB-UniRule"/>
</dbReference>
<dbReference type="Gene3D" id="3.40.1650.10">
    <property type="entry name" value="RbsD-like domain"/>
    <property type="match status" value="1"/>
</dbReference>
<comment type="function">
    <text evidence="6">Catalyzes the interconversion of beta-pyran and beta-furan forms of D-ribose.</text>
</comment>
<keyword evidence="3 6" id="KW-0963">Cytoplasm</keyword>
<reference evidence="7 8" key="1">
    <citation type="submission" date="2016-11" db="EMBL/GenBank/DDBJ databases">
        <authorList>
            <person name="Jaros S."/>
            <person name="Januszkiewicz K."/>
            <person name="Wedrychowicz H."/>
        </authorList>
    </citation>
    <scope>NUCLEOTIDE SEQUENCE [LARGE SCALE GENOMIC DNA]</scope>
    <source>
        <strain evidence="7 8">DSM 14501</strain>
    </source>
</reference>
<evidence type="ECO:0000313" key="8">
    <source>
        <dbReference type="Proteomes" id="UP000184082"/>
    </source>
</evidence>
<organism evidence="7 8">
    <name type="scientific">Caminicella sporogenes DSM 14501</name>
    <dbReference type="NCBI Taxonomy" id="1121266"/>
    <lineage>
        <taxon>Bacteria</taxon>
        <taxon>Bacillati</taxon>
        <taxon>Bacillota</taxon>
        <taxon>Clostridia</taxon>
        <taxon>Peptostreptococcales</taxon>
        <taxon>Caminicellaceae</taxon>
        <taxon>Caminicella</taxon>
    </lineage>
</organism>
<dbReference type="UniPathway" id="UPA00916">
    <property type="reaction ID" value="UER00888"/>
</dbReference>
<dbReference type="NCBIfam" id="NF008761">
    <property type="entry name" value="PRK11797.1"/>
    <property type="match status" value="1"/>
</dbReference>
<dbReference type="RefSeq" id="WP_072966567.1">
    <property type="nucleotide sequence ID" value="NZ_FRAJ01000008.1"/>
</dbReference>
<comment type="catalytic activity">
    <reaction evidence="1 6">
        <text>beta-D-ribopyranose = beta-D-ribofuranose</text>
        <dbReference type="Rhea" id="RHEA:25432"/>
        <dbReference type="ChEBI" id="CHEBI:27476"/>
        <dbReference type="ChEBI" id="CHEBI:47002"/>
        <dbReference type="EC" id="5.4.99.62"/>
    </reaction>
</comment>